<dbReference type="GO" id="GO:0032008">
    <property type="term" value="P:positive regulation of TOR signaling"/>
    <property type="evidence" value="ECO:0007669"/>
    <property type="project" value="TreeGrafter"/>
</dbReference>
<dbReference type="Gene3D" id="3.30.450.30">
    <property type="entry name" value="Dynein light chain 2a, cytoplasmic"/>
    <property type="match status" value="1"/>
</dbReference>
<comment type="similarity">
    <text evidence="1">Belongs to the LAMTOR3 family.</text>
</comment>
<name>A0A0N5ANV4_9BILA</name>
<dbReference type="AlphaFoldDB" id="A0A0N5ANV4"/>
<dbReference type="SUPFAM" id="SSF103196">
    <property type="entry name" value="Roadblock/LC7 domain"/>
    <property type="match status" value="1"/>
</dbReference>
<keyword evidence="2" id="KW-1185">Reference proteome</keyword>
<dbReference type="WBParaSite" id="SMUV_0000630701-mRNA-1">
    <property type="protein sequence ID" value="SMUV_0000630701-mRNA-1"/>
    <property type="gene ID" value="SMUV_0000630701"/>
</dbReference>
<dbReference type="GO" id="GO:0071986">
    <property type="term" value="C:Ragulator complex"/>
    <property type="evidence" value="ECO:0007669"/>
    <property type="project" value="TreeGrafter"/>
</dbReference>
<dbReference type="Proteomes" id="UP000046393">
    <property type="component" value="Unplaced"/>
</dbReference>
<protein>
    <submittedName>
        <fullName evidence="3">Robl_LC7 domain-containing protein</fullName>
    </submittedName>
</protein>
<proteinExistence type="inferred from homology"/>
<dbReference type="SMART" id="SM01278">
    <property type="entry name" value="MAPKK1_Int"/>
    <property type="match status" value="1"/>
</dbReference>
<dbReference type="PANTHER" id="PTHR13378:SF1">
    <property type="entry name" value="RAGULATOR COMPLEX PROTEIN LAMTOR3"/>
    <property type="match status" value="1"/>
</dbReference>
<sequence length="124" mass="13496">MVDINGTLKRLVFDTLGVESISVTDEDGVTIASACSSSEVDDGAHTRLAFTYQMVIDYLPKFELGQKKSLALCFNSKRVMVLNIQSLIVVIIANLDVGLGTLHKLRDELAPVIDEIVTMAKAPE</sequence>
<dbReference type="InterPro" id="IPR015019">
    <property type="entry name" value="LAMTOR3"/>
</dbReference>
<evidence type="ECO:0000313" key="3">
    <source>
        <dbReference type="WBParaSite" id="SMUV_0000630701-mRNA-1"/>
    </source>
</evidence>
<dbReference type="Pfam" id="PF08923">
    <property type="entry name" value="MAPKK1_Int"/>
    <property type="match status" value="1"/>
</dbReference>
<evidence type="ECO:0000256" key="1">
    <source>
        <dbReference type="ARBA" id="ARBA00005356"/>
    </source>
</evidence>
<dbReference type="STRING" id="451379.A0A0N5ANV4"/>
<dbReference type="PANTHER" id="PTHR13378">
    <property type="entry name" value="REGULATOR COMPLEX PROTEIN LAMTOR3"/>
    <property type="match status" value="1"/>
</dbReference>
<dbReference type="GO" id="GO:0071230">
    <property type="term" value="P:cellular response to amino acid stimulus"/>
    <property type="evidence" value="ECO:0007669"/>
    <property type="project" value="TreeGrafter"/>
</dbReference>
<evidence type="ECO:0000313" key="2">
    <source>
        <dbReference type="Proteomes" id="UP000046393"/>
    </source>
</evidence>
<accession>A0A0N5ANV4</accession>
<reference evidence="3" key="1">
    <citation type="submission" date="2017-02" db="UniProtKB">
        <authorList>
            <consortium name="WormBaseParasite"/>
        </authorList>
    </citation>
    <scope>IDENTIFICATION</scope>
</reference>
<organism evidence="2 3">
    <name type="scientific">Syphacia muris</name>
    <dbReference type="NCBI Taxonomy" id="451379"/>
    <lineage>
        <taxon>Eukaryota</taxon>
        <taxon>Metazoa</taxon>
        <taxon>Ecdysozoa</taxon>
        <taxon>Nematoda</taxon>
        <taxon>Chromadorea</taxon>
        <taxon>Rhabditida</taxon>
        <taxon>Spirurina</taxon>
        <taxon>Oxyuridomorpha</taxon>
        <taxon>Oxyuroidea</taxon>
        <taxon>Oxyuridae</taxon>
        <taxon>Syphacia</taxon>
    </lineage>
</organism>